<protein>
    <submittedName>
        <fullName evidence="2">Cbb3-type cytochrome oxidase, subunit 3</fullName>
    </submittedName>
</protein>
<keyword evidence="1" id="KW-0812">Transmembrane</keyword>
<dbReference type="InterPro" id="IPR008621">
    <property type="entry name" value="Cbb3-typ_cyt_oxidase_comp"/>
</dbReference>
<keyword evidence="1" id="KW-1133">Transmembrane helix</keyword>
<name>A0A380WE11_AFIFE</name>
<dbReference type="CDD" id="cd01324">
    <property type="entry name" value="cbb3_Oxidase_CcoQ"/>
    <property type="match status" value="1"/>
</dbReference>
<evidence type="ECO:0000313" key="2">
    <source>
        <dbReference type="EMBL" id="SUU86365.1"/>
    </source>
</evidence>
<proteinExistence type="predicted"/>
<evidence type="ECO:0000256" key="1">
    <source>
        <dbReference type="SAM" id="Phobius"/>
    </source>
</evidence>
<accession>A0A380WE11</accession>
<organism evidence="2 3">
    <name type="scientific">Afipia felis</name>
    <name type="common">Cat scratch disease bacillus</name>
    <dbReference type="NCBI Taxonomy" id="1035"/>
    <lineage>
        <taxon>Bacteria</taxon>
        <taxon>Pseudomonadati</taxon>
        <taxon>Pseudomonadota</taxon>
        <taxon>Alphaproteobacteria</taxon>
        <taxon>Hyphomicrobiales</taxon>
        <taxon>Nitrobacteraceae</taxon>
        <taxon>Afipia</taxon>
    </lineage>
</organism>
<evidence type="ECO:0000313" key="3">
    <source>
        <dbReference type="Proteomes" id="UP000254343"/>
    </source>
</evidence>
<dbReference type="AlphaFoldDB" id="A0A380WE11"/>
<keyword evidence="1" id="KW-0472">Membrane</keyword>
<dbReference type="EMBL" id="UIGB01000001">
    <property type="protein sequence ID" value="SUU86365.1"/>
    <property type="molecule type" value="Genomic_DNA"/>
</dbReference>
<dbReference type="RefSeq" id="WP_002717190.1">
    <property type="nucleotide sequence ID" value="NZ_UFSI01000001.1"/>
</dbReference>
<feature type="transmembrane region" description="Helical" evidence="1">
    <location>
        <begin position="14"/>
        <end position="31"/>
    </location>
</feature>
<reference evidence="2 3" key="1">
    <citation type="submission" date="2018-06" db="EMBL/GenBank/DDBJ databases">
        <authorList>
            <consortium name="Pathogen Informatics"/>
            <person name="Doyle S."/>
        </authorList>
    </citation>
    <scope>NUCLEOTIDE SEQUENCE [LARGE SCALE GENOMIC DNA]</scope>
    <source>
        <strain evidence="2 3">NCTC12722</strain>
    </source>
</reference>
<dbReference type="Pfam" id="PF05545">
    <property type="entry name" value="FixQ"/>
    <property type="match status" value="1"/>
</dbReference>
<dbReference type="Proteomes" id="UP000254343">
    <property type="component" value="Unassembled WGS sequence"/>
</dbReference>
<gene>
    <name evidence="2" type="ORF">NCTC12722_03590</name>
</gene>
<dbReference type="OrthoDB" id="9801588at2"/>
<sequence>METYTAMRHMADSWGLLCMTLFFIGAIIFAFRPGSRSLADDASRIPFEED</sequence>